<dbReference type="OrthoDB" id="2143914at2759"/>
<feature type="compositionally biased region" description="Basic and acidic residues" evidence="7">
    <location>
        <begin position="470"/>
        <end position="481"/>
    </location>
</feature>
<keyword evidence="5" id="KW-0804">Transcription</keyword>
<dbReference type="Pfam" id="PF00249">
    <property type="entry name" value="Myb_DNA-binding"/>
    <property type="match status" value="1"/>
</dbReference>
<dbReference type="FunFam" id="1.10.10.60:FF:000324">
    <property type="entry name" value="Transcription factor MYB3R-2"/>
    <property type="match status" value="1"/>
</dbReference>
<sequence>MDSDRTSNNTLSDGARNGIRRARPLHGRTSGPTRRSTKGQWTAEEDEILRVAVQQFKGKNWKKIAERFKDRTDVQCLHRWQKVLNPDLVKGPWSKEEDEIIIEMVKRYGPKKWSTIAQHLPGRIGKQCRERWHNHLNPNINKEPWTQDEELDLIRAHQIHGNKWAELTKFLPGRTDNAIKNHWNSSVKKKLDMYLASGLLSQCQGLPLVPHQSAAASSSLKAPQSSEDDSVVKCGLELEEASECSQSSAFVFTSISRPTNNKTVAPQTNAATEELNSIPSSGDYHPPFQEDVFAEQFPESGLSLDWGAFMGKNWQFNPNELPDMTLLDLGQDSGMFLSNNREALPLPPQEPSVYPEADHGGSCPPEDIIKDVEINEDTTFGPQSFYLPPDLLASSSFTQSVPFPDQIPLPDETLAFSNNPNPYNSSNENADNNIIPDGFICPKDSDNNSNNELKESPKLVPANDFFLPPPKDEQKEDEPKDSGGSLFYEPPRFPSLDIPFFSCDLVPPGGDTHLEYSPLGLRHVMASFRMWDSPSRDENGCFSPDAVLKSAARTFTGTPSILKKRHRDLVSPLSEKRVEKKQEQFSSGLDGNFSRLEAMFDECMGKENVGPDGVECLDERVEKTALTGVRKTGGEDNDALETANEFSGILVEQNMNDMTFFSPDRFGKADRSIDLISARALGKQNTRRMDSGFSVLCSPRVCAKDDGTNLIIATTSLQSTSPGKKVETSGKGVASENNNGGIFIDTPFKRSIESPSAWKSPWFLNTFVQGPRVDTDITIEDIGYFLSPGDRSYDALGLMKQLGEQTAEAFVDAQNVLGEETPETIMKGKCFVDRKAADKENHCSPSSNRDLPISASTFTERRTLDFSECGTPGKETEKVSSGVSFSSSSEYLLKGCR</sequence>
<dbReference type="InterPro" id="IPR017930">
    <property type="entry name" value="Myb_dom"/>
</dbReference>
<dbReference type="InterPro" id="IPR001005">
    <property type="entry name" value="SANT/Myb"/>
</dbReference>
<evidence type="ECO:0000256" key="5">
    <source>
        <dbReference type="ARBA" id="ARBA00023163"/>
    </source>
</evidence>
<keyword evidence="3" id="KW-0805">Transcription regulation</keyword>
<dbReference type="FunFam" id="1.10.10.60:FF:000010">
    <property type="entry name" value="Transcriptional activator Myb isoform A"/>
    <property type="match status" value="1"/>
</dbReference>
<proteinExistence type="predicted"/>
<feature type="compositionally biased region" description="Low complexity" evidence="7">
    <location>
        <begin position="417"/>
        <end position="429"/>
    </location>
</feature>
<evidence type="ECO:0000256" key="3">
    <source>
        <dbReference type="ARBA" id="ARBA00023015"/>
    </source>
</evidence>
<dbReference type="SMART" id="SM00717">
    <property type="entry name" value="SANT"/>
    <property type="match status" value="3"/>
</dbReference>
<evidence type="ECO:0000259" key="9">
    <source>
        <dbReference type="PROSITE" id="PS51294"/>
    </source>
</evidence>
<feature type="domain" description="HTH myb-type" evidence="9">
    <location>
        <begin position="85"/>
        <end position="140"/>
    </location>
</feature>
<dbReference type="Proteomes" id="UP001153555">
    <property type="component" value="Unassembled WGS sequence"/>
</dbReference>
<evidence type="ECO:0000256" key="2">
    <source>
        <dbReference type="ARBA" id="ARBA00022737"/>
    </source>
</evidence>
<feature type="region of interest" description="Disordered" evidence="7">
    <location>
        <begin position="1"/>
        <end position="42"/>
    </location>
</feature>
<evidence type="ECO:0000256" key="1">
    <source>
        <dbReference type="ARBA" id="ARBA00004123"/>
    </source>
</evidence>
<dbReference type="PANTHER" id="PTHR45614">
    <property type="entry name" value="MYB PROTEIN-RELATED"/>
    <property type="match status" value="1"/>
</dbReference>
<keyword evidence="2" id="KW-0677">Repeat</keyword>
<dbReference type="GO" id="GO:0000978">
    <property type="term" value="F:RNA polymerase II cis-regulatory region sequence-specific DNA binding"/>
    <property type="evidence" value="ECO:0007669"/>
    <property type="project" value="TreeGrafter"/>
</dbReference>
<dbReference type="FunFam" id="1.10.10.60:FF:000016">
    <property type="entry name" value="Transcriptional activator Myb isoform A"/>
    <property type="match status" value="1"/>
</dbReference>
<dbReference type="InterPro" id="IPR050560">
    <property type="entry name" value="MYB_TF"/>
</dbReference>
<evidence type="ECO:0000313" key="11">
    <source>
        <dbReference type="Proteomes" id="UP001153555"/>
    </source>
</evidence>
<name>A0A9N7NLZ1_STRHE</name>
<feature type="domain" description="HTH myb-type" evidence="9">
    <location>
        <begin position="33"/>
        <end position="84"/>
    </location>
</feature>
<accession>A0A9N7NLZ1</accession>
<dbReference type="PROSITE" id="PS51294">
    <property type="entry name" value="HTH_MYB"/>
    <property type="match status" value="3"/>
</dbReference>
<evidence type="ECO:0000259" key="8">
    <source>
        <dbReference type="PROSITE" id="PS50090"/>
    </source>
</evidence>
<dbReference type="SUPFAM" id="SSF46689">
    <property type="entry name" value="Homeodomain-like"/>
    <property type="match status" value="2"/>
</dbReference>
<feature type="region of interest" description="Disordered" evidence="7">
    <location>
        <begin position="403"/>
        <end position="488"/>
    </location>
</feature>
<evidence type="ECO:0000256" key="6">
    <source>
        <dbReference type="ARBA" id="ARBA00023242"/>
    </source>
</evidence>
<evidence type="ECO:0000313" key="10">
    <source>
        <dbReference type="EMBL" id="CAA0838367.1"/>
    </source>
</evidence>
<keyword evidence="4" id="KW-0238">DNA-binding</keyword>
<evidence type="ECO:0000256" key="7">
    <source>
        <dbReference type="SAM" id="MobiDB-lite"/>
    </source>
</evidence>
<dbReference type="Gene3D" id="1.10.10.60">
    <property type="entry name" value="Homeodomain-like"/>
    <property type="match status" value="3"/>
</dbReference>
<evidence type="ECO:0000256" key="4">
    <source>
        <dbReference type="ARBA" id="ARBA00023125"/>
    </source>
</evidence>
<feature type="domain" description="Myb-like" evidence="8">
    <location>
        <begin position="137"/>
        <end position="187"/>
    </location>
</feature>
<dbReference type="GO" id="GO:0000981">
    <property type="term" value="F:DNA-binding transcription factor activity, RNA polymerase II-specific"/>
    <property type="evidence" value="ECO:0007669"/>
    <property type="project" value="TreeGrafter"/>
</dbReference>
<feature type="domain" description="Myb-like" evidence="8">
    <location>
        <begin position="33"/>
        <end position="84"/>
    </location>
</feature>
<feature type="domain" description="Myb-like" evidence="8">
    <location>
        <begin position="85"/>
        <end position="136"/>
    </location>
</feature>
<feature type="compositionally biased region" description="Polar residues" evidence="7">
    <location>
        <begin position="1"/>
        <end position="12"/>
    </location>
</feature>
<dbReference type="GO" id="GO:0005634">
    <property type="term" value="C:nucleus"/>
    <property type="evidence" value="ECO:0007669"/>
    <property type="project" value="UniProtKB-SubCell"/>
</dbReference>
<organism evidence="10 11">
    <name type="scientific">Striga hermonthica</name>
    <name type="common">Purple witchweed</name>
    <name type="synonym">Buchnera hermonthica</name>
    <dbReference type="NCBI Taxonomy" id="68872"/>
    <lineage>
        <taxon>Eukaryota</taxon>
        <taxon>Viridiplantae</taxon>
        <taxon>Streptophyta</taxon>
        <taxon>Embryophyta</taxon>
        <taxon>Tracheophyta</taxon>
        <taxon>Spermatophyta</taxon>
        <taxon>Magnoliopsida</taxon>
        <taxon>eudicotyledons</taxon>
        <taxon>Gunneridae</taxon>
        <taxon>Pentapetalae</taxon>
        <taxon>asterids</taxon>
        <taxon>lamiids</taxon>
        <taxon>Lamiales</taxon>
        <taxon>Orobanchaceae</taxon>
        <taxon>Buchnereae</taxon>
        <taxon>Striga</taxon>
    </lineage>
</organism>
<feature type="domain" description="HTH myb-type" evidence="9">
    <location>
        <begin position="141"/>
        <end position="191"/>
    </location>
</feature>
<dbReference type="PANTHER" id="PTHR45614:SF266">
    <property type="entry name" value="TRANSCRIPTION FACTOR MYB3R-4"/>
    <property type="match status" value="1"/>
</dbReference>
<protein>
    <submittedName>
        <fullName evidence="10">Myb-related protein 3R-1</fullName>
    </submittedName>
</protein>
<dbReference type="CDD" id="cd00167">
    <property type="entry name" value="SANT"/>
    <property type="match status" value="3"/>
</dbReference>
<dbReference type="Pfam" id="PF13921">
    <property type="entry name" value="Myb_DNA-bind_6"/>
    <property type="match status" value="1"/>
</dbReference>
<dbReference type="InterPro" id="IPR009057">
    <property type="entry name" value="Homeodomain-like_sf"/>
</dbReference>
<keyword evidence="6" id="KW-0539">Nucleus</keyword>
<dbReference type="AlphaFoldDB" id="A0A9N7NLZ1"/>
<dbReference type="PROSITE" id="PS50090">
    <property type="entry name" value="MYB_LIKE"/>
    <property type="match status" value="3"/>
</dbReference>
<feature type="compositionally biased region" description="Polar residues" evidence="7">
    <location>
        <begin position="30"/>
        <end position="40"/>
    </location>
</feature>
<comment type="caution">
    <text evidence="10">The sequence shown here is derived from an EMBL/GenBank/DDBJ whole genome shotgun (WGS) entry which is preliminary data.</text>
</comment>
<keyword evidence="11" id="KW-1185">Reference proteome</keyword>
<gene>
    <name evidence="10" type="ORF">SHERM_04975</name>
</gene>
<reference evidence="10" key="1">
    <citation type="submission" date="2019-12" db="EMBL/GenBank/DDBJ databases">
        <authorList>
            <person name="Scholes J."/>
        </authorList>
    </citation>
    <scope>NUCLEOTIDE SEQUENCE</scope>
</reference>
<dbReference type="EMBL" id="CACSLK010030875">
    <property type="protein sequence ID" value="CAA0838367.1"/>
    <property type="molecule type" value="Genomic_DNA"/>
</dbReference>
<comment type="subcellular location">
    <subcellularLocation>
        <location evidence="1">Nucleus</location>
    </subcellularLocation>
</comment>